<reference evidence="2" key="1">
    <citation type="submission" date="2024-10" db="EMBL/GenBank/DDBJ databases">
        <authorList>
            <person name="Ryan C."/>
        </authorList>
    </citation>
    <scope>NUCLEOTIDE SEQUENCE [LARGE SCALE GENOMIC DNA]</scope>
</reference>
<feature type="region of interest" description="Disordered" evidence="1">
    <location>
        <begin position="170"/>
        <end position="193"/>
    </location>
</feature>
<name>A0ABC8WG13_9POAL</name>
<dbReference type="AlphaFoldDB" id="A0ABC8WG13"/>
<accession>A0ABC8WG13</accession>
<dbReference type="EMBL" id="OZ075122">
    <property type="protein sequence ID" value="CAL4908788.1"/>
    <property type="molecule type" value="Genomic_DNA"/>
</dbReference>
<organism evidence="2 3">
    <name type="scientific">Urochloa decumbens</name>
    <dbReference type="NCBI Taxonomy" id="240449"/>
    <lineage>
        <taxon>Eukaryota</taxon>
        <taxon>Viridiplantae</taxon>
        <taxon>Streptophyta</taxon>
        <taxon>Embryophyta</taxon>
        <taxon>Tracheophyta</taxon>
        <taxon>Spermatophyta</taxon>
        <taxon>Magnoliopsida</taxon>
        <taxon>Liliopsida</taxon>
        <taxon>Poales</taxon>
        <taxon>Poaceae</taxon>
        <taxon>PACMAD clade</taxon>
        <taxon>Panicoideae</taxon>
        <taxon>Panicodae</taxon>
        <taxon>Paniceae</taxon>
        <taxon>Melinidinae</taxon>
        <taxon>Urochloa</taxon>
    </lineage>
</organism>
<protein>
    <submittedName>
        <fullName evidence="2">Uncharacterized protein</fullName>
    </submittedName>
</protein>
<feature type="compositionally biased region" description="Low complexity" evidence="1">
    <location>
        <begin position="146"/>
        <end position="161"/>
    </location>
</feature>
<evidence type="ECO:0000256" key="1">
    <source>
        <dbReference type="SAM" id="MobiDB-lite"/>
    </source>
</evidence>
<evidence type="ECO:0000313" key="3">
    <source>
        <dbReference type="Proteomes" id="UP001497457"/>
    </source>
</evidence>
<sequence>MDERRMDGWCCADRSGSRGILLSRSGGAASRRPTTAPALDASLIWTPGRDPAPHSPRVVPSVPPPHVSAPPPCRCRPPPLSASDPWWPGRPAASSAELAITASRACRSPKVNASGVRARRVAAVLCARQSPSRRRLFAGHRVTENPTRSSAAAASRPPCRGARVRTYACVTSGGGGSSRDATEKDEDLRCEAV</sequence>
<feature type="region of interest" description="Disordered" evidence="1">
    <location>
        <begin position="142"/>
        <end position="161"/>
    </location>
</feature>
<proteinExistence type="predicted"/>
<dbReference type="Proteomes" id="UP001497457">
    <property type="component" value="Chromosome 12b"/>
</dbReference>
<feature type="compositionally biased region" description="Basic and acidic residues" evidence="1">
    <location>
        <begin position="180"/>
        <end position="193"/>
    </location>
</feature>
<keyword evidence="3" id="KW-1185">Reference proteome</keyword>
<gene>
    <name evidence="2" type="ORF">URODEC1_LOCUS13302</name>
</gene>
<evidence type="ECO:0000313" key="2">
    <source>
        <dbReference type="EMBL" id="CAL4908788.1"/>
    </source>
</evidence>